<comment type="caution">
    <text evidence="1">The sequence shown here is derived from an EMBL/GenBank/DDBJ whole genome shotgun (WGS) entry which is preliminary data.</text>
</comment>
<evidence type="ECO:0000313" key="2">
    <source>
        <dbReference type="Proteomes" id="UP001320706"/>
    </source>
</evidence>
<proteinExistence type="predicted"/>
<sequence length="1080" mass="120140">MATVERGDETSGPIKEGDAPADTSAAEAAIKARLSRKRTKTGCLTCRKRRIKCGEERPVCRNCVKSKRHCEGYNQRVVFKPPQFDIRTFQHGATAMTFPLNSMPLMPIGLTPQEQMHFYEATGQGPSHFPPGPIHPFGQMAGQPMPVQFQQPFVPYEQNIQQYQATSGVNMPFHHQPEQSQVPAPWPTGVPNPLSHQPNNAFPGQPQYQPNYNEAALHSHPQYNVSAMSQAQEPRQLQQMQPQGQMQQQSDQTYAVPRSRVLQNDSAYVHMQTPFQAEAASVSPVKQETPVSAHSSYTWVGSQAPEAPPASVSEQYTQQNWQSTGYTPRPELVRPIDYKPQVPTERRQSLSVSQPLYEDIFQPDEISPTNLLEDAAVEAQDDDYFDVEPEDHELDLAMSFHRYDSWIFLGALDNYRAQWVANPLKNPATAKVFAHFISVTGPTLSIFERHPRNASVLLNDGPVPFSQQGLWTYTMPMAALHNQGLLHAMLAISSLHISKLQGASQTPSLKHYAFAIKRIHKAVCDPKRRSLLPTLAATQLLGFYEIWAADHIKWNNHLSGAKQLILETDYAGMTKEVRKMKAEKAARDQQYAIDQSMGVPSNYSYNPNDFLLDQIPDIDEELIESITGKTLSYDDYGWIIEGSQSMPSHPQGRSNVDLQNYETLKDLYWWYCKQDTYQSIISGNPLLMDYSRWTNCPPRAPLAKPDAVYGSFDHIILLLGRIAEFASRDRKRKLKAMEANGGVWKPPPGMPLGPPGGPPRPPGPPGAPSMQAEAGMGGQMPQKMTQLPMNGQSMASQQGQHPPGPRGPPQMPPQMPTFYGMAPPPRHPPYDLRTATKEAEAEWGALRAALHKLETLLLAAPTFQALRPEHHPPVDSPFGHALLYRSYDISCLWLIVHMASIICLRSAPGMPPAAHMAAGFAAQQTAHHAQSIGRIAAGVFPPPQHQPLSPSLGAAMCECSVPLFFAGVQYRDPAQREWTVRRLFDVDLKCGWATAGVIAEGCQTSWVKAAAMGRGPPWERIRRERMTDERGSGEQGGMVVGEAGVGEDSERDRRFVHSKALTRLHWGIGIIGMEEDLWES</sequence>
<evidence type="ECO:0000313" key="1">
    <source>
        <dbReference type="EMBL" id="KAK8210200.1"/>
    </source>
</evidence>
<accession>A0ACC3SE08</accession>
<gene>
    <name evidence="1" type="ORF">M8818_003688</name>
</gene>
<protein>
    <submittedName>
        <fullName evidence="1">Uncharacterized protein</fullName>
    </submittedName>
</protein>
<dbReference type="EMBL" id="JAMKPW020000016">
    <property type="protein sequence ID" value="KAK8210200.1"/>
    <property type="molecule type" value="Genomic_DNA"/>
</dbReference>
<name>A0ACC3SE08_9PEZI</name>
<reference evidence="1" key="1">
    <citation type="submission" date="2024-02" db="EMBL/GenBank/DDBJ databases">
        <title>Metagenome Assembled Genome of Zalaria obscura JY119.</title>
        <authorList>
            <person name="Vighnesh L."/>
            <person name="Jagadeeshwari U."/>
            <person name="Venkata Ramana C."/>
            <person name="Sasikala C."/>
        </authorList>
    </citation>
    <scope>NUCLEOTIDE SEQUENCE</scope>
    <source>
        <strain evidence="1">JY119</strain>
    </source>
</reference>
<dbReference type="Proteomes" id="UP001320706">
    <property type="component" value="Unassembled WGS sequence"/>
</dbReference>
<organism evidence="1 2">
    <name type="scientific">Zalaria obscura</name>
    <dbReference type="NCBI Taxonomy" id="2024903"/>
    <lineage>
        <taxon>Eukaryota</taxon>
        <taxon>Fungi</taxon>
        <taxon>Dikarya</taxon>
        <taxon>Ascomycota</taxon>
        <taxon>Pezizomycotina</taxon>
        <taxon>Dothideomycetes</taxon>
        <taxon>Dothideomycetidae</taxon>
        <taxon>Dothideales</taxon>
        <taxon>Zalariaceae</taxon>
        <taxon>Zalaria</taxon>
    </lineage>
</organism>
<keyword evidence="2" id="KW-1185">Reference proteome</keyword>